<evidence type="ECO:0000256" key="1">
    <source>
        <dbReference type="ARBA" id="ARBA00004651"/>
    </source>
</evidence>
<keyword evidence="4 7" id="KW-1133">Transmembrane helix</keyword>
<dbReference type="InterPro" id="IPR029025">
    <property type="entry name" value="T3SS_substrate_exporter_C"/>
</dbReference>
<dbReference type="InterPro" id="IPR006135">
    <property type="entry name" value="T3SS_substrate_exporter"/>
</dbReference>
<gene>
    <name evidence="9" type="ORF">BBAD15_g205</name>
</gene>
<dbReference type="NCBIfam" id="TIGR01404">
    <property type="entry name" value="FlhB_rel_III"/>
    <property type="match status" value="1"/>
</dbReference>
<protein>
    <submittedName>
        <fullName evidence="9">Yop proteins translocation protein U</fullName>
    </submittedName>
</protein>
<evidence type="ECO:0000256" key="6">
    <source>
        <dbReference type="ARBA" id="ARBA00023136"/>
    </source>
</evidence>
<dbReference type="Pfam" id="PF01052">
    <property type="entry name" value="FliMN_C"/>
    <property type="match status" value="1"/>
</dbReference>
<sequence>MADCPALPGVSTEDSAWYWPYFSQQLSPQLAGLFAFLQPADEQAKPDLTLRLEVFLGEAYASTLLSLSWATLHQLAQHPAWQRLMAPLNPELPLQLPLTVGKLRLSAGAARRLAGGDLLLPAETFFSPEGRGVMPLARRQFQVHLELASETTHRDLLHITFSEELTMTYPNAPLEYDDQQDGEEVVPAGEWQTTRGSFDDLSLDLTIRCGNLQLTLGELQQLDAGSTVLVQHVTPGEALLCHGNSLLAKGELVDVNGTLGFQITRMLRQTGGTDGGCALRPAAGGGRAGGHCGVPAAGGVSAPGSDPALCHQTGRGWHHAGAERPLDWPANGGAGAVGLYHDGRLRNPAMIAAELTPIFNGMLGLGLAIARIYPCVLLTPLFAFSALKGMIRTAVVVPLALFVTPTIVPMLSHAPHTPWGIVAMMLKEVVLGIFLGYLLALPFWLFESVGVLFDNQRGALSGGQLNPALGADETPLGYMLLQWSIMVLVVNFGLSLATQVIWDSYRLWPVDSWLPDFREQGFLVFLGQVKQMFIDTILYAGPLVLLLLFLDFAVGVLSIYSPQLQATVLTVPLKCIAGLLFFIFYLPTLEYFAGHQFSSLRDLIPHLADILPARQTTCPHKLQEARKKGQVSQSQDIPKLLIMFGVLQLIFSMMEASMAKLQALMLLPLMRLSSPFNQALGEVGGAALLTVGVFFMMTVGTVILLRIAAGWIQFGPLFAIAALAPKLEALNPLNKFKEMFSVKQFIQILNSLLKAITLSVVFWLLIKPRLSQMANLSGGTLDGFWHAGVAILETLAHTIVGVMLVFSVADFALQKYFFLKQNRMSHEDVKNEYKQMEGDPHTKGHRKHVAHEILNAPAKKVTPQEMEKADVLLVNPTHFAVGLRYLPDETPLPVLLFKAQDEDAKALIKLAHAANIPVVRYVWLTRNLYRTTEEGAYIPRDTLKAVAAIYRLLRKLEGRLKGETIEFEE</sequence>
<dbReference type="InterPro" id="IPR036429">
    <property type="entry name" value="SpoA-like_sf"/>
</dbReference>
<dbReference type="GO" id="GO:0005886">
    <property type="term" value="C:plasma membrane"/>
    <property type="evidence" value="ECO:0007669"/>
    <property type="project" value="UniProtKB-SubCell"/>
</dbReference>
<feature type="transmembrane region" description="Helical" evidence="7">
    <location>
        <begin position="480"/>
        <end position="502"/>
    </location>
</feature>
<evidence type="ECO:0000256" key="5">
    <source>
        <dbReference type="ARBA" id="ARBA00023026"/>
    </source>
</evidence>
<accession>A0A0A2WL61</accession>
<dbReference type="InterPro" id="IPR006304">
    <property type="entry name" value="T3SS_SpaR/YscT"/>
</dbReference>
<dbReference type="EMBL" id="ANFO01000022">
    <property type="protein sequence ID" value="KGQ13824.1"/>
    <property type="molecule type" value="Genomic_DNA"/>
</dbReference>
<proteinExistence type="predicted"/>
<dbReference type="Gene3D" id="2.30.330.10">
    <property type="entry name" value="SpoA-like"/>
    <property type="match status" value="1"/>
</dbReference>
<evidence type="ECO:0000256" key="2">
    <source>
        <dbReference type="ARBA" id="ARBA00022475"/>
    </source>
</evidence>
<feature type="transmembrane region" description="Helical" evidence="7">
    <location>
        <begin position="537"/>
        <end position="560"/>
    </location>
</feature>
<evidence type="ECO:0000256" key="3">
    <source>
        <dbReference type="ARBA" id="ARBA00022692"/>
    </source>
</evidence>
<dbReference type="InterPro" id="IPR001543">
    <property type="entry name" value="FliN-like_C"/>
</dbReference>
<feature type="domain" description="Flagellar motor switch protein FliN-like C-terminal" evidence="8">
    <location>
        <begin position="199"/>
        <end position="267"/>
    </location>
</feature>
<dbReference type="Proteomes" id="UP000030106">
    <property type="component" value="Unassembled WGS sequence"/>
</dbReference>
<keyword evidence="5" id="KW-0843">Virulence</keyword>
<dbReference type="Gene3D" id="3.40.1690.10">
    <property type="entry name" value="secretion proteins EscU"/>
    <property type="match status" value="1"/>
</dbReference>
<name>A0A0A2WL61_BEABA</name>
<dbReference type="SUPFAM" id="SSF101801">
    <property type="entry name" value="Surface presentation of antigens (SPOA)"/>
    <property type="match status" value="1"/>
</dbReference>
<feature type="transmembrane region" description="Helical" evidence="7">
    <location>
        <begin position="703"/>
        <end position="724"/>
    </location>
</feature>
<comment type="caution">
    <text evidence="9">The sequence shown here is derived from an EMBL/GenBank/DDBJ whole genome shotgun (WGS) entry which is preliminary data.</text>
</comment>
<dbReference type="PRINTS" id="PR00950">
    <property type="entry name" value="TYPE3IMSPROT"/>
</dbReference>
<dbReference type="GO" id="GO:0006605">
    <property type="term" value="P:protein targeting"/>
    <property type="evidence" value="ECO:0007669"/>
    <property type="project" value="InterPro"/>
</dbReference>
<dbReference type="Pfam" id="PF01311">
    <property type="entry name" value="Bac_export_1"/>
    <property type="match status" value="1"/>
</dbReference>
<keyword evidence="6 7" id="KW-0472">Membrane</keyword>
<keyword evidence="2" id="KW-1003">Cell membrane</keyword>
<dbReference type="PANTHER" id="PTHR30531:SF14">
    <property type="entry name" value="SURFACE PRESENTATION OF ANTIGENS PROTEIN SPAS"/>
    <property type="match status" value="1"/>
</dbReference>
<feature type="transmembrane region" description="Helical" evidence="7">
    <location>
        <begin position="745"/>
        <end position="766"/>
    </location>
</feature>
<dbReference type="SUPFAM" id="SSF160544">
    <property type="entry name" value="EscU C-terminal domain-like"/>
    <property type="match status" value="1"/>
</dbReference>
<evidence type="ECO:0000313" key="9">
    <source>
        <dbReference type="EMBL" id="KGQ13824.1"/>
    </source>
</evidence>
<feature type="transmembrane region" description="Helical" evidence="7">
    <location>
        <begin position="431"/>
        <end position="453"/>
    </location>
</feature>
<keyword evidence="3 7" id="KW-0812">Transmembrane</keyword>
<evidence type="ECO:0000256" key="4">
    <source>
        <dbReference type="ARBA" id="ARBA00022989"/>
    </source>
</evidence>
<dbReference type="Pfam" id="PF01312">
    <property type="entry name" value="Bac_export_2"/>
    <property type="match status" value="1"/>
</dbReference>
<feature type="transmembrane region" description="Helical" evidence="7">
    <location>
        <begin position="679"/>
        <end position="697"/>
    </location>
</feature>
<dbReference type="InterPro" id="IPR006307">
    <property type="entry name" value="BsaZ-like"/>
</dbReference>
<organism evidence="9 10">
    <name type="scientific">Beauveria bassiana D1-5</name>
    <dbReference type="NCBI Taxonomy" id="1245745"/>
    <lineage>
        <taxon>Eukaryota</taxon>
        <taxon>Fungi</taxon>
        <taxon>Dikarya</taxon>
        <taxon>Ascomycota</taxon>
        <taxon>Pezizomycotina</taxon>
        <taxon>Sordariomycetes</taxon>
        <taxon>Hypocreomycetidae</taxon>
        <taxon>Hypocreales</taxon>
        <taxon>Cordycipitaceae</taxon>
        <taxon>Beauveria</taxon>
    </lineage>
</organism>
<comment type="subcellular location">
    <subcellularLocation>
        <location evidence="1">Cell membrane</location>
        <topology evidence="1">Multi-pass membrane protein</topology>
    </subcellularLocation>
</comment>
<dbReference type="InterPro" id="IPR002010">
    <property type="entry name" value="T3SS_IM_R"/>
</dbReference>
<evidence type="ECO:0000259" key="8">
    <source>
        <dbReference type="Pfam" id="PF01052"/>
    </source>
</evidence>
<dbReference type="AlphaFoldDB" id="A0A0A2WL61"/>
<evidence type="ECO:0000313" key="10">
    <source>
        <dbReference type="Proteomes" id="UP000030106"/>
    </source>
</evidence>
<dbReference type="GO" id="GO:0009306">
    <property type="term" value="P:protein secretion"/>
    <property type="evidence" value="ECO:0007669"/>
    <property type="project" value="InterPro"/>
</dbReference>
<dbReference type="PANTHER" id="PTHR30531">
    <property type="entry name" value="FLAGELLAR BIOSYNTHETIC PROTEIN FLHB"/>
    <property type="match status" value="1"/>
</dbReference>
<feature type="transmembrane region" description="Helical" evidence="7">
    <location>
        <begin position="391"/>
        <end position="411"/>
    </location>
</feature>
<dbReference type="NCBIfam" id="TIGR01401">
    <property type="entry name" value="fliR_like_III"/>
    <property type="match status" value="1"/>
</dbReference>
<feature type="transmembrane region" description="Helical" evidence="7">
    <location>
        <begin position="362"/>
        <end position="384"/>
    </location>
</feature>
<feature type="transmembrane region" description="Helical" evidence="7">
    <location>
        <begin position="567"/>
        <end position="586"/>
    </location>
</feature>
<dbReference type="HOGENOM" id="CLU_305865_0_0_1"/>
<feature type="transmembrane region" description="Helical" evidence="7">
    <location>
        <begin position="786"/>
        <end position="813"/>
    </location>
</feature>
<reference evidence="9 10" key="1">
    <citation type="submission" date="2012-10" db="EMBL/GenBank/DDBJ databases">
        <title>Genome sequencing and analysis of entomopathogenic fungi Beauveria bassiana D1-5.</title>
        <authorList>
            <person name="Li Q."/>
            <person name="Wang L."/>
            <person name="Zhang Z."/>
            <person name="Wang Q."/>
            <person name="Ren J."/>
            <person name="Wang M."/>
            <person name="Xu W."/>
            <person name="Wang J."/>
            <person name="Lu Y."/>
            <person name="Du Q."/>
            <person name="Sun Z."/>
        </authorList>
    </citation>
    <scope>NUCLEOTIDE SEQUENCE [LARGE SCALE GENOMIC DNA]</scope>
    <source>
        <strain evidence="9 10">D1-5</strain>
    </source>
</reference>
<dbReference type="STRING" id="1245745.A0A0A2WL61"/>
<evidence type="ECO:0000256" key="7">
    <source>
        <dbReference type="SAM" id="Phobius"/>
    </source>
</evidence>